<sequence>MPHILISGAGRRFGLALVEHFVVQGYQVTAMTRESNLALQDLTHQFPAHINVIECIDYSPDSALQVLQDAGVKNVTVLINNASLFEADKDNQQDAQAQFMNMYKVHMALPATLSHWFAEQFNPAAFKEGVIINLTDIYADNPKPQHMYYSATKAGLENLTKSLAKQLAPAIRVNSIKPGAIKFLPEHSKGEQHAVLKNSLSGVEAGFAALLKTVDYILDNAFVSGTAITVDGGRSIVL</sequence>
<evidence type="ECO:0000256" key="9">
    <source>
        <dbReference type="ARBA" id="ARBA00042299"/>
    </source>
</evidence>
<dbReference type="InterPro" id="IPR020904">
    <property type="entry name" value="Sc_DH/Rdtase_CS"/>
</dbReference>
<dbReference type="Pfam" id="PF00106">
    <property type="entry name" value="adh_short"/>
    <property type="match status" value="1"/>
</dbReference>
<dbReference type="PRINTS" id="PR00081">
    <property type="entry name" value="GDHRDH"/>
</dbReference>
<comment type="caution">
    <text evidence="12">The sequence shown here is derived from an EMBL/GenBank/DDBJ whole genome shotgun (WGS) entry which is preliminary data.</text>
</comment>
<evidence type="ECO:0000256" key="10">
    <source>
        <dbReference type="ARBA" id="ARBA00048873"/>
    </source>
</evidence>
<evidence type="ECO:0000313" key="12">
    <source>
        <dbReference type="EMBL" id="MDM7861032.1"/>
    </source>
</evidence>
<evidence type="ECO:0000256" key="1">
    <source>
        <dbReference type="ARBA" id="ARBA00012856"/>
    </source>
</evidence>
<evidence type="ECO:0000256" key="2">
    <source>
        <dbReference type="ARBA" id="ARBA00022563"/>
    </source>
</evidence>
<comment type="function">
    <text evidence="5">Catalyzes the reduction of dihydromonapterin to tetrahydromonapterin. Also has lower activity with dihydrofolate.</text>
</comment>
<dbReference type="InterPro" id="IPR036291">
    <property type="entry name" value="NAD(P)-bd_dom_sf"/>
</dbReference>
<dbReference type="PANTHER" id="PTHR43639">
    <property type="entry name" value="OXIDOREDUCTASE, SHORT-CHAIN DEHYDROGENASE/REDUCTASE FAMILY (AFU_ORTHOLOGUE AFUA_5G02870)"/>
    <property type="match status" value="1"/>
</dbReference>
<dbReference type="EMBL" id="JAUCBP010000007">
    <property type="protein sequence ID" value="MDM7861032.1"/>
    <property type="molecule type" value="Genomic_DNA"/>
</dbReference>
<evidence type="ECO:0000256" key="7">
    <source>
        <dbReference type="ARBA" id="ARBA00039145"/>
    </source>
</evidence>
<dbReference type="PROSITE" id="PS00061">
    <property type="entry name" value="ADH_SHORT"/>
    <property type="match status" value="1"/>
</dbReference>
<dbReference type="EC" id="1.5.1.3" evidence="1"/>
<dbReference type="InterPro" id="IPR002347">
    <property type="entry name" value="SDR_fam"/>
</dbReference>
<organism evidence="12 13">
    <name type="scientific">Alteromonas arenosi</name>
    <dbReference type="NCBI Taxonomy" id="3055817"/>
    <lineage>
        <taxon>Bacteria</taxon>
        <taxon>Pseudomonadati</taxon>
        <taxon>Pseudomonadota</taxon>
        <taxon>Gammaproteobacteria</taxon>
        <taxon>Alteromonadales</taxon>
        <taxon>Alteromonadaceae</taxon>
        <taxon>Alteromonas/Salinimonas group</taxon>
        <taxon>Alteromonas</taxon>
    </lineage>
</organism>
<dbReference type="RefSeq" id="WP_289365345.1">
    <property type="nucleotide sequence ID" value="NZ_JAUCBP010000007.1"/>
</dbReference>
<keyword evidence="13" id="KW-1185">Reference proteome</keyword>
<accession>A0ABT7SZQ2</accession>
<evidence type="ECO:0000256" key="5">
    <source>
        <dbReference type="ARBA" id="ARBA00037508"/>
    </source>
</evidence>
<evidence type="ECO:0000256" key="11">
    <source>
        <dbReference type="ARBA" id="ARBA00049376"/>
    </source>
</evidence>
<keyword evidence="4" id="KW-0560">Oxidoreductase</keyword>
<evidence type="ECO:0000256" key="8">
    <source>
        <dbReference type="ARBA" id="ARBA00039631"/>
    </source>
</evidence>
<comment type="catalytic activity">
    <reaction evidence="11">
        <text>7,8-dihydromonapterin + NADPH + H(+) = 5,6,7,8-tetrahydromonapterin + NADP(+)</text>
        <dbReference type="Rhea" id="RHEA:34847"/>
        <dbReference type="ChEBI" id="CHEBI:15378"/>
        <dbReference type="ChEBI" id="CHEBI:57783"/>
        <dbReference type="ChEBI" id="CHEBI:58349"/>
        <dbReference type="ChEBI" id="CHEBI:71175"/>
        <dbReference type="ChEBI" id="CHEBI:71177"/>
        <dbReference type="EC" id="1.5.1.50"/>
    </reaction>
</comment>
<dbReference type="PANTHER" id="PTHR43639:SF6">
    <property type="entry name" value="DIHYDROMONAPTERIN REDUCTASE"/>
    <property type="match status" value="1"/>
</dbReference>
<dbReference type="PRINTS" id="PR00080">
    <property type="entry name" value="SDRFAMILY"/>
</dbReference>
<evidence type="ECO:0000256" key="6">
    <source>
        <dbReference type="ARBA" id="ARBA00038212"/>
    </source>
</evidence>
<comment type="similarity">
    <text evidence="6">Belongs to the short-chain dehydrogenases/reductases (SDR) family. FolM subfamily.</text>
</comment>
<dbReference type="SUPFAM" id="SSF51735">
    <property type="entry name" value="NAD(P)-binding Rossmann-fold domains"/>
    <property type="match status" value="1"/>
</dbReference>
<protein>
    <recommendedName>
        <fullName evidence="8">Dihydromonapterin reductase</fullName>
        <ecNumber evidence="1">1.5.1.3</ecNumber>
        <ecNumber evidence="7">1.5.1.50</ecNumber>
    </recommendedName>
    <alternativeName>
        <fullName evidence="9">Dihydrofolate reductase</fullName>
    </alternativeName>
</protein>
<evidence type="ECO:0000313" key="13">
    <source>
        <dbReference type="Proteomes" id="UP001234343"/>
    </source>
</evidence>
<keyword evidence="3" id="KW-0521">NADP</keyword>
<evidence type="ECO:0000256" key="3">
    <source>
        <dbReference type="ARBA" id="ARBA00022857"/>
    </source>
</evidence>
<gene>
    <name evidence="12" type="ORF">QTP81_10520</name>
</gene>
<dbReference type="Gene3D" id="3.40.50.720">
    <property type="entry name" value="NAD(P)-binding Rossmann-like Domain"/>
    <property type="match status" value="1"/>
</dbReference>
<name>A0ABT7SZQ2_9ALTE</name>
<keyword evidence="2" id="KW-0554">One-carbon metabolism</keyword>
<reference evidence="12 13" key="1">
    <citation type="submission" date="2023-06" db="EMBL/GenBank/DDBJ databases">
        <title>Alteromonas sp. ASW11-36 isolated from intertidal sand.</title>
        <authorList>
            <person name="Li Y."/>
        </authorList>
    </citation>
    <scope>NUCLEOTIDE SEQUENCE [LARGE SCALE GENOMIC DNA]</scope>
    <source>
        <strain evidence="12 13">ASW11-36</strain>
    </source>
</reference>
<proteinExistence type="inferred from homology"/>
<dbReference type="Proteomes" id="UP001234343">
    <property type="component" value="Unassembled WGS sequence"/>
</dbReference>
<dbReference type="EC" id="1.5.1.50" evidence="7"/>
<evidence type="ECO:0000256" key="4">
    <source>
        <dbReference type="ARBA" id="ARBA00023002"/>
    </source>
</evidence>
<comment type="catalytic activity">
    <reaction evidence="10">
        <text>(6S)-5,6,7,8-tetrahydrofolate + NADP(+) = 7,8-dihydrofolate + NADPH + H(+)</text>
        <dbReference type="Rhea" id="RHEA:15009"/>
        <dbReference type="ChEBI" id="CHEBI:15378"/>
        <dbReference type="ChEBI" id="CHEBI:57451"/>
        <dbReference type="ChEBI" id="CHEBI:57453"/>
        <dbReference type="ChEBI" id="CHEBI:57783"/>
        <dbReference type="ChEBI" id="CHEBI:58349"/>
        <dbReference type="EC" id="1.5.1.3"/>
    </reaction>
</comment>